<evidence type="ECO:0000259" key="1">
    <source>
        <dbReference type="Pfam" id="PF13392"/>
    </source>
</evidence>
<dbReference type="GO" id="GO:0003677">
    <property type="term" value="F:DNA binding"/>
    <property type="evidence" value="ECO:0007669"/>
    <property type="project" value="InterPro"/>
</dbReference>
<dbReference type="SUPFAM" id="SSF54171">
    <property type="entry name" value="DNA-binding domain"/>
    <property type="match status" value="1"/>
</dbReference>
<proteinExistence type="predicted"/>
<organism evidence="2 3">
    <name type="scientific">Congzhengia minquanensis</name>
    <dbReference type="NCBI Taxonomy" id="2763657"/>
    <lineage>
        <taxon>Bacteria</taxon>
        <taxon>Bacillati</taxon>
        <taxon>Bacillota</taxon>
        <taxon>Clostridia</taxon>
        <taxon>Eubacteriales</taxon>
        <taxon>Oscillospiraceae</taxon>
        <taxon>Congzhengia</taxon>
    </lineage>
</organism>
<dbReference type="SUPFAM" id="SSF54060">
    <property type="entry name" value="His-Me finger endonucleases"/>
    <property type="match status" value="1"/>
</dbReference>
<sequence length="324" mass="36780">MEDAYKREVLCDESRWCPIGNFIDLTGQKFGMLTVVERAENKITPKGHSYIMWKCVCDCGETTVVSGASLRSGNTKSCGCYAGGKFKNMTGKKVGRLTVLKQDGFSKHGYAMWICQCECGNTVRVFGHCLRNGNTQSCGCLKNESAAKVGKLNAKTNKYDLTGEYGIGYTNNNVEFYFDLEDYDKIKNISWSIDAYGYVVGHSEIHNNKKIRLHRLVMRATELDEKEFIVDHINHITTDDRKINLRIVTQQQNMMNTKITNPNGINGVYAYKDKWCASIGYKNQTVYLGVYNTKEDAIKARNDAESMYYGEYSYRKSMEVANAY</sequence>
<protein>
    <submittedName>
        <fullName evidence="2">HNH endonuclease</fullName>
    </submittedName>
</protein>
<name>A0A926DM15_9FIRM</name>
<dbReference type="Gene3D" id="3.90.75.20">
    <property type="match status" value="1"/>
</dbReference>
<evidence type="ECO:0000313" key="3">
    <source>
        <dbReference type="Proteomes" id="UP000611762"/>
    </source>
</evidence>
<feature type="domain" description="HNH nuclease" evidence="1">
    <location>
        <begin position="213"/>
        <end position="255"/>
    </location>
</feature>
<dbReference type="RefSeq" id="WP_249311913.1">
    <property type="nucleotide sequence ID" value="NZ_JACRSU010000002.1"/>
</dbReference>
<dbReference type="InterPro" id="IPR003615">
    <property type="entry name" value="HNH_nuc"/>
</dbReference>
<dbReference type="GO" id="GO:0004519">
    <property type="term" value="F:endonuclease activity"/>
    <property type="evidence" value="ECO:0007669"/>
    <property type="project" value="UniProtKB-KW"/>
</dbReference>
<dbReference type="EMBL" id="JACRSU010000002">
    <property type="protein sequence ID" value="MBC8540766.1"/>
    <property type="molecule type" value="Genomic_DNA"/>
</dbReference>
<reference evidence="2" key="1">
    <citation type="submission" date="2020-08" db="EMBL/GenBank/DDBJ databases">
        <title>Genome public.</title>
        <authorList>
            <person name="Liu C."/>
            <person name="Sun Q."/>
        </authorList>
    </citation>
    <scope>NUCLEOTIDE SEQUENCE</scope>
    <source>
        <strain evidence="2">H8</strain>
    </source>
</reference>
<gene>
    <name evidence="2" type="ORF">H8698_07225</name>
</gene>
<comment type="caution">
    <text evidence="2">The sequence shown here is derived from an EMBL/GenBank/DDBJ whole genome shotgun (WGS) entry which is preliminary data.</text>
</comment>
<keyword evidence="3" id="KW-1185">Reference proteome</keyword>
<dbReference type="Proteomes" id="UP000611762">
    <property type="component" value="Unassembled WGS sequence"/>
</dbReference>
<dbReference type="AlphaFoldDB" id="A0A926DM15"/>
<keyword evidence="2" id="KW-0255">Endonuclease</keyword>
<accession>A0A926DM15</accession>
<dbReference type="InterPro" id="IPR044925">
    <property type="entry name" value="His-Me_finger_sf"/>
</dbReference>
<dbReference type="Pfam" id="PF13392">
    <property type="entry name" value="HNH_3"/>
    <property type="match status" value="1"/>
</dbReference>
<evidence type="ECO:0000313" key="2">
    <source>
        <dbReference type="EMBL" id="MBC8540766.1"/>
    </source>
</evidence>
<dbReference type="InterPro" id="IPR016177">
    <property type="entry name" value="DNA-bd_dom_sf"/>
</dbReference>
<keyword evidence="2" id="KW-0540">Nuclease</keyword>
<keyword evidence="2" id="KW-0378">Hydrolase</keyword>